<protein>
    <submittedName>
        <fullName evidence="5">Golgi phosphoprotein 3 (GPP34)</fullName>
    </submittedName>
</protein>
<keyword evidence="6" id="KW-1185">Reference proteome</keyword>
<name>A0A1H9X0C2_9PSEU</name>
<evidence type="ECO:0000256" key="2">
    <source>
        <dbReference type="ARBA" id="ARBA00023034"/>
    </source>
</evidence>
<accession>A0A1H9X0C2</accession>
<comment type="subcellular location">
    <subcellularLocation>
        <location evidence="1">Golgi apparatus membrane</location>
        <topology evidence="1">Peripheral membrane protein</topology>
        <orientation evidence="1">Cytoplasmic side</orientation>
    </subcellularLocation>
</comment>
<dbReference type="InterPro" id="IPR008628">
    <property type="entry name" value="GPP34-like"/>
</dbReference>
<evidence type="ECO:0000313" key="5">
    <source>
        <dbReference type="EMBL" id="SES39539.1"/>
    </source>
</evidence>
<dbReference type="GO" id="GO:0070273">
    <property type="term" value="F:phosphatidylinositol-4-phosphate binding"/>
    <property type="evidence" value="ECO:0007669"/>
    <property type="project" value="InterPro"/>
</dbReference>
<dbReference type="Proteomes" id="UP000199028">
    <property type="component" value="Unassembled WGS sequence"/>
</dbReference>
<keyword evidence="4" id="KW-0472">Membrane</keyword>
<evidence type="ECO:0000256" key="1">
    <source>
        <dbReference type="ARBA" id="ARBA00004255"/>
    </source>
</evidence>
<dbReference type="GO" id="GO:0005737">
    <property type="term" value="C:cytoplasm"/>
    <property type="evidence" value="ECO:0007669"/>
    <property type="project" value="UniProtKB-ARBA"/>
</dbReference>
<evidence type="ECO:0000256" key="3">
    <source>
        <dbReference type="ARBA" id="ARBA00023121"/>
    </source>
</evidence>
<evidence type="ECO:0000256" key="4">
    <source>
        <dbReference type="ARBA" id="ARBA00023136"/>
    </source>
</evidence>
<organism evidence="5 6">
    <name type="scientific">Lentzea flaviverrucosa</name>
    <dbReference type="NCBI Taxonomy" id="200379"/>
    <lineage>
        <taxon>Bacteria</taxon>
        <taxon>Bacillati</taxon>
        <taxon>Actinomycetota</taxon>
        <taxon>Actinomycetes</taxon>
        <taxon>Pseudonocardiales</taxon>
        <taxon>Pseudonocardiaceae</taxon>
        <taxon>Lentzea</taxon>
    </lineage>
</organism>
<dbReference type="InterPro" id="IPR038261">
    <property type="entry name" value="GPP34-like_sf"/>
</dbReference>
<dbReference type="Gene3D" id="1.10.3630.10">
    <property type="entry name" value="yeast vps74-n-term truncation variant domain like"/>
    <property type="match status" value="1"/>
</dbReference>
<keyword evidence="3" id="KW-0446">Lipid-binding</keyword>
<dbReference type="OrthoDB" id="4962633at2"/>
<keyword evidence="2" id="KW-0333">Golgi apparatus</keyword>
<reference evidence="6" key="1">
    <citation type="submission" date="2016-10" db="EMBL/GenBank/DDBJ databases">
        <authorList>
            <person name="Varghese N."/>
            <person name="Submissions S."/>
        </authorList>
    </citation>
    <scope>NUCLEOTIDE SEQUENCE [LARGE SCALE GENOMIC DNA]</scope>
    <source>
        <strain evidence="6">CGMCC 4.578</strain>
    </source>
</reference>
<evidence type="ECO:0000313" key="6">
    <source>
        <dbReference type="Proteomes" id="UP000199028"/>
    </source>
</evidence>
<gene>
    <name evidence="5" type="ORF">SAMN05216195_11353</name>
</gene>
<sequence>MMLPEDLMLLFLDEVAGGVRMDSTSIQNALAGAVLLELVNSGKVAFDADGKRLAVADPTPPANEFLRESLSRITKPMKPQRAVEKLRNHVKDNVMAQLDARGVLKVEKTRVLGIFPSKTYELNDRSAVSDLRRLVGDVAQGHRAPDDRTGALISLLYAVKGLHKVFQGDKREMNARAKEISAGNWAGVAVKKAVEAVQAAITAAVVASTVAATSGGGSS</sequence>
<proteinExistence type="predicted"/>
<dbReference type="GO" id="GO:0012505">
    <property type="term" value="C:endomembrane system"/>
    <property type="evidence" value="ECO:0007669"/>
    <property type="project" value="UniProtKB-ARBA"/>
</dbReference>
<dbReference type="EMBL" id="FOFT01000013">
    <property type="protein sequence ID" value="SES39539.1"/>
    <property type="molecule type" value="Genomic_DNA"/>
</dbReference>
<dbReference type="Pfam" id="PF05719">
    <property type="entry name" value="GPP34"/>
    <property type="match status" value="1"/>
</dbReference>
<dbReference type="AlphaFoldDB" id="A0A1H9X0C2"/>